<dbReference type="Proteomes" id="UP001057402">
    <property type="component" value="Chromosome 6"/>
</dbReference>
<accession>A0ACB9QEF2</accession>
<keyword evidence="2" id="KW-1185">Reference proteome</keyword>
<sequence length="472" mass="52263">MAEAASNLEWRINVPDGTSLVTPPREGAAWLSHWRSFSGYLRGALTSVVMFVEMAWRMGASDPKKVIHCVKVGVALSLVSLFYYTRPLYDSLGGNAMWAVMTVVVVFEYTVGATLCKCINRATATFLAGSLGLGVHWAAHRSGSTFEPVILGTSVFLLASAATFSRFIPSFKARFDYGAVIFILTFNLVSVSGYRVDKLIDLAHQRLSTIVIGVSLCIAISMFVFPVWAGDELRQLIHRNMDKLSDSLEGCVTLYFKEEESKGDNSLDAASYKCVLNSKAAEETMANFARWEPAHGHIGFRHPWKEYTKIGALMRSCAYCIETLNACVNSKIQSPQYLKSHLSDACMALCLHSSEVLKELATCLKSMTRSSKLSYLVEKMNFAVQELQEKLNALPGQLLENRPSLREVVPLVTMMSLLVEVATRIEVLADRVVELAELAEFKSPPDDKTNAKIMPMDDTNSTEETNKDITKS</sequence>
<organism evidence="1 2">
    <name type="scientific">Melastoma candidum</name>
    <dbReference type="NCBI Taxonomy" id="119954"/>
    <lineage>
        <taxon>Eukaryota</taxon>
        <taxon>Viridiplantae</taxon>
        <taxon>Streptophyta</taxon>
        <taxon>Embryophyta</taxon>
        <taxon>Tracheophyta</taxon>
        <taxon>Spermatophyta</taxon>
        <taxon>Magnoliopsida</taxon>
        <taxon>eudicotyledons</taxon>
        <taxon>Gunneridae</taxon>
        <taxon>Pentapetalae</taxon>
        <taxon>rosids</taxon>
        <taxon>malvids</taxon>
        <taxon>Myrtales</taxon>
        <taxon>Melastomataceae</taxon>
        <taxon>Melastomatoideae</taxon>
        <taxon>Melastomateae</taxon>
        <taxon>Melastoma</taxon>
    </lineage>
</organism>
<proteinExistence type="predicted"/>
<comment type="caution">
    <text evidence="1">The sequence shown here is derived from an EMBL/GenBank/DDBJ whole genome shotgun (WGS) entry which is preliminary data.</text>
</comment>
<reference evidence="2" key="1">
    <citation type="journal article" date="2023" name="Front. Plant Sci.">
        <title>Chromosomal-level genome assembly of Melastoma candidum provides insights into trichome evolution.</title>
        <authorList>
            <person name="Zhong Y."/>
            <person name="Wu W."/>
            <person name="Sun C."/>
            <person name="Zou P."/>
            <person name="Liu Y."/>
            <person name="Dai S."/>
            <person name="Zhou R."/>
        </authorList>
    </citation>
    <scope>NUCLEOTIDE SEQUENCE [LARGE SCALE GENOMIC DNA]</scope>
</reference>
<evidence type="ECO:0000313" key="2">
    <source>
        <dbReference type="Proteomes" id="UP001057402"/>
    </source>
</evidence>
<gene>
    <name evidence="1" type="ORF">MLD38_020743</name>
</gene>
<dbReference type="EMBL" id="CM042885">
    <property type="protein sequence ID" value="KAI4364686.1"/>
    <property type="molecule type" value="Genomic_DNA"/>
</dbReference>
<protein>
    <submittedName>
        <fullName evidence="1">Uncharacterized protein</fullName>
    </submittedName>
</protein>
<evidence type="ECO:0000313" key="1">
    <source>
        <dbReference type="EMBL" id="KAI4364686.1"/>
    </source>
</evidence>
<name>A0ACB9QEF2_9MYRT</name>